<dbReference type="SUPFAM" id="SSF47072">
    <property type="entry name" value="Cysteine alpha-hairpin motif"/>
    <property type="match status" value="1"/>
</dbReference>
<dbReference type="GO" id="GO:0007005">
    <property type="term" value="P:mitochondrion organization"/>
    <property type="evidence" value="ECO:0007669"/>
    <property type="project" value="InterPro"/>
</dbReference>
<dbReference type="EMBL" id="CAKOGP040000824">
    <property type="protein sequence ID" value="CAJ1939648.1"/>
    <property type="molecule type" value="Genomic_DNA"/>
</dbReference>
<dbReference type="InterPro" id="IPR009069">
    <property type="entry name" value="Cys_alpha_HP_mot_SF"/>
</dbReference>
<name>A0AAD2FHL8_9STRA</name>
<dbReference type="GO" id="GO:0005739">
    <property type="term" value="C:mitochondrion"/>
    <property type="evidence" value="ECO:0007669"/>
    <property type="project" value="TreeGrafter"/>
</dbReference>
<sequence>MARSRRGGGSFGSSRRPAAPVRRAAPPARPASTSSSTPAPMQQSSGGGMLSGIGSTIAQGMAFGTGSAVAHRAVGAAAGAMSGDGGQPAAGQPVEVAGDMQQQQQLQGACANDKQMFFECLQHNRGDQQACSFLYENLQTCQRESSTMQFN</sequence>
<dbReference type="Proteomes" id="UP001295423">
    <property type="component" value="Unassembled WGS sequence"/>
</dbReference>
<keyword evidence="3" id="KW-1185">Reference proteome</keyword>
<evidence type="ECO:0000256" key="1">
    <source>
        <dbReference type="SAM" id="MobiDB-lite"/>
    </source>
</evidence>
<evidence type="ECO:0008006" key="4">
    <source>
        <dbReference type="Google" id="ProtNLM"/>
    </source>
</evidence>
<dbReference type="GO" id="GO:0005634">
    <property type="term" value="C:nucleus"/>
    <property type="evidence" value="ECO:0007669"/>
    <property type="project" value="TreeGrafter"/>
</dbReference>
<protein>
    <recommendedName>
        <fullName evidence="4">CHCH domain-containing protein</fullName>
    </recommendedName>
</protein>
<evidence type="ECO:0000313" key="3">
    <source>
        <dbReference type="Proteomes" id="UP001295423"/>
    </source>
</evidence>
<comment type="caution">
    <text evidence="2">The sequence shown here is derived from an EMBL/GenBank/DDBJ whole genome shotgun (WGS) entry which is preliminary data.</text>
</comment>
<evidence type="ECO:0000313" key="2">
    <source>
        <dbReference type="EMBL" id="CAJ1939648.1"/>
    </source>
</evidence>
<feature type="region of interest" description="Disordered" evidence="1">
    <location>
        <begin position="78"/>
        <end position="100"/>
    </location>
</feature>
<dbReference type="InterPro" id="IPR055304">
    <property type="entry name" value="CHCHD2/10-like"/>
</dbReference>
<accession>A0AAD2FHL8</accession>
<dbReference type="PANTHER" id="PTHR13523">
    <property type="entry name" value="COILED-COIL-HELIX-COILED-COIL-HELIX DOMAIN CONTAINING 2/NUR77"/>
    <property type="match status" value="1"/>
</dbReference>
<gene>
    <name evidence="2" type="ORF">CYCCA115_LOCUS6678</name>
</gene>
<feature type="region of interest" description="Disordered" evidence="1">
    <location>
        <begin position="1"/>
        <end position="54"/>
    </location>
</feature>
<feature type="compositionally biased region" description="Low complexity" evidence="1">
    <location>
        <begin position="12"/>
        <end position="40"/>
    </location>
</feature>
<proteinExistence type="predicted"/>
<dbReference type="AlphaFoldDB" id="A0AAD2FHL8"/>
<dbReference type="PANTHER" id="PTHR13523:SF2">
    <property type="entry name" value="COILED-COIL-HELIX-COILED-COIL-HELIX DOMAIN CONTAINING 2, ISOFORM A-RELATED"/>
    <property type="match status" value="1"/>
</dbReference>
<reference evidence="2" key="1">
    <citation type="submission" date="2023-08" db="EMBL/GenBank/DDBJ databases">
        <authorList>
            <person name="Audoor S."/>
            <person name="Bilcke G."/>
        </authorList>
    </citation>
    <scope>NUCLEOTIDE SEQUENCE</scope>
</reference>
<organism evidence="2 3">
    <name type="scientific">Cylindrotheca closterium</name>
    <dbReference type="NCBI Taxonomy" id="2856"/>
    <lineage>
        <taxon>Eukaryota</taxon>
        <taxon>Sar</taxon>
        <taxon>Stramenopiles</taxon>
        <taxon>Ochrophyta</taxon>
        <taxon>Bacillariophyta</taxon>
        <taxon>Bacillariophyceae</taxon>
        <taxon>Bacillariophycidae</taxon>
        <taxon>Bacillariales</taxon>
        <taxon>Bacillariaceae</taxon>
        <taxon>Cylindrotheca</taxon>
    </lineage>
</organism>